<comment type="caution">
    <text evidence="2">The sequence shown here is derived from an EMBL/GenBank/DDBJ whole genome shotgun (WGS) entry which is preliminary data.</text>
</comment>
<feature type="region of interest" description="Disordered" evidence="1">
    <location>
        <begin position="77"/>
        <end position="101"/>
    </location>
</feature>
<feature type="region of interest" description="Disordered" evidence="1">
    <location>
        <begin position="117"/>
        <end position="148"/>
    </location>
</feature>
<accession>A0A6A1VKR0</accession>
<dbReference type="PANTHER" id="PTHR35746">
    <property type="entry name" value="PENTATRICOPEPTIDE REPEAT (PPR) SUPERFAMILY PROTEIN"/>
    <property type="match status" value="1"/>
</dbReference>
<dbReference type="OrthoDB" id="1939753at2759"/>
<gene>
    <name evidence="2" type="ORF">CJ030_MR5G003428</name>
</gene>
<name>A0A6A1VKR0_9ROSI</name>
<evidence type="ECO:0000313" key="3">
    <source>
        <dbReference type="Proteomes" id="UP000516437"/>
    </source>
</evidence>
<dbReference type="EMBL" id="RXIC02000023">
    <property type="protein sequence ID" value="KAB1213502.1"/>
    <property type="molecule type" value="Genomic_DNA"/>
</dbReference>
<protein>
    <submittedName>
        <fullName evidence="2">Uncharacterized protein</fullName>
    </submittedName>
</protein>
<feature type="compositionally biased region" description="Basic and acidic residues" evidence="1">
    <location>
        <begin position="77"/>
        <end position="87"/>
    </location>
</feature>
<reference evidence="2 3" key="1">
    <citation type="journal article" date="2019" name="Plant Biotechnol. J.">
        <title>The red bayberry genome and genetic basis of sex determination.</title>
        <authorList>
            <person name="Jia H.M."/>
            <person name="Jia H.J."/>
            <person name="Cai Q.L."/>
            <person name="Wang Y."/>
            <person name="Zhao H.B."/>
            <person name="Yang W.F."/>
            <person name="Wang G.Y."/>
            <person name="Li Y.H."/>
            <person name="Zhan D.L."/>
            <person name="Shen Y.T."/>
            <person name="Niu Q.F."/>
            <person name="Chang L."/>
            <person name="Qiu J."/>
            <person name="Zhao L."/>
            <person name="Xie H.B."/>
            <person name="Fu W.Y."/>
            <person name="Jin J."/>
            <person name="Li X.W."/>
            <person name="Jiao Y."/>
            <person name="Zhou C.C."/>
            <person name="Tu T."/>
            <person name="Chai C.Y."/>
            <person name="Gao J.L."/>
            <person name="Fan L.J."/>
            <person name="van de Weg E."/>
            <person name="Wang J.Y."/>
            <person name="Gao Z.S."/>
        </authorList>
    </citation>
    <scope>NUCLEOTIDE SEQUENCE [LARGE SCALE GENOMIC DNA]</scope>
    <source>
        <tissue evidence="2">Leaves</tissue>
    </source>
</reference>
<dbReference type="Proteomes" id="UP000516437">
    <property type="component" value="Chromosome 5"/>
</dbReference>
<dbReference type="PANTHER" id="PTHR35746:SF1">
    <property type="entry name" value="PENTATRICOPEPTIDE REPEAT (PPR) SUPERFAMILY PROTEIN"/>
    <property type="match status" value="1"/>
</dbReference>
<keyword evidence="3" id="KW-1185">Reference proteome</keyword>
<evidence type="ECO:0000313" key="2">
    <source>
        <dbReference type="EMBL" id="KAB1213502.1"/>
    </source>
</evidence>
<organism evidence="2 3">
    <name type="scientific">Morella rubra</name>
    <name type="common">Chinese bayberry</name>
    <dbReference type="NCBI Taxonomy" id="262757"/>
    <lineage>
        <taxon>Eukaryota</taxon>
        <taxon>Viridiplantae</taxon>
        <taxon>Streptophyta</taxon>
        <taxon>Embryophyta</taxon>
        <taxon>Tracheophyta</taxon>
        <taxon>Spermatophyta</taxon>
        <taxon>Magnoliopsida</taxon>
        <taxon>eudicotyledons</taxon>
        <taxon>Gunneridae</taxon>
        <taxon>Pentapetalae</taxon>
        <taxon>rosids</taxon>
        <taxon>fabids</taxon>
        <taxon>Fagales</taxon>
        <taxon>Myricaceae</taxon>
        <taxon>Morella</taxon>
    </lineage>
</organism>
<dbReference type="AlphaFoldDB" id="A0A6A1VKR0"/>
<feature type="region of interest" description="Disordered" evidence="1">
    <location>
        <begin position="398"/>
        <end position="418"/>
    </location>
</feature>
<sequence length="542" mass="60830">MPLSRRLWDEDPVGIEYGAIQVCTQCGWPFPNPLPSAKQRGAHRKVCGTIKGYGQLMNLEGNSNQQFSSPECHEVCTPEEHESDDSHNAMSPNLEMDHSTVGHDHVTDNIEKCDAAGNESKEGETEAHENGTDNESQANLGHTDEPGHYTNFVSEIEIDNGTHDSTRKLGEAEPKYCSTFPSETEVVEDEGTDKYYKQSEKIHRTTSVLEIEVAGEDETNESTSRLGQIEPNSHKSSVCEINAVVEDGTDERILRKIGSKQLENVLERSSPNLYSQKKEFQEGREEYSEFYGNCEIQEECADESSTTVQLSHIAAVEGSYPISPKITLKELFRLELENESSEQNNAAPVINNGTRLFDWGPCGSANALSGNEDLSSQQNAPASADAKLLTSIESHSLSEAKKENLKNPHTATEQYSEGVLEDNEGRACRQLFDFKDRRNHAVNKSRWRKNIDGVLAKICLSRTRKNPLGGILDEVDIKSVLKAGSKAERKKNQDRRKLPLILRRRLRCCFSTGSRRRHKKRKPDDWELQLQKFASEYSSSPW</sequence>
<feature type="compositionally biased region" description="Basic and acidic residues" evidence="1">
    <location>
        <begin position="117"/>
        <end position="131"/>
    </location>
</feature>
<proteinExistence type="predicted"/>
<evidence type="ECO:0000256" key="1">
    <source>
        <dbReference type="SAM" id="MobiDB-lite"/>
    </source>
</evidence>